<reference evidence="4" key="2">
    <citation type="submission" date="2015-01" db="EMBL/GenBank/DDBJ databases">
        <title>Evolutionary Origins and Diversification of the Mycorrhizal Mutualists.</title>
        <authorList>
            <consortium name="DOE Joint Genome Institute"/>
            <consortium name="Mycorrhizal Genomics Consortium"/>
            <person name="Kohler A."/>
            <person name="Kuo A."/>
            <person name="Nagy L.G."/>
            <person name="Floudas D."/>
            <person name="Copeland A."/>
            <person name="Barry K.W."/>
            <person name="Cichocki N."/>
            <person name="Veneault-Fourrey C."/>
            <person name="LaButti K."/>
            <person name="Lindquist E.A."/>
            <person name="Lipzen A."/>
            <person name="Lundell T."/>
            <person name="Morin E."/>
            <person name="Murat C."/>
            <person name="Riley R."/>
            <person name="Ohm R."/>
            <person name="Sun H."/>
            <person name="Tunlid A."/>
            <person name="Henrissat B."/>
            <person name="Grigoriev I.V."/>
            <person name="Hibbett D.S."/>
            <person name="Martin F."/>
        </authorList>
    </citation>
    <scope>NUCLEOTIDE SEQUENCE [LARGE SCALE GENOMIC DNA]</scope>
    <source>
        <strain evidence="4">Ve08.2h10</strain>
    </source>
</reference>
<evidence type="ECO:0000313" key="4">
    <source>
        <dbReference type="Proteomes" id="UP000054538"/>
    </source>
</evidence>
<feature type="region of interest" description="Disordered" evidence="1">
    <location>
        <begin position="1"/>
        <end position="21"/>
    </location>
</feature>
<dbReference type="HOGENOM" id="CLU_050877_0_0_1"/>
<protein>
    <recommendedName>
        <fullName evidence="2">JmjC domain-containing protein</fullName>
    </recommendedName>
</protein>
<evidence type="ECO:0000256" key="1">
    <source>
        <dbReference type="SAM" id="MobiDB-lite"/>
    </source>
</evidence>
<feature type="domain" description="JmjC" evidence="2">
    <location>
        <begin position="146"/>
        <end position="312"/>
    </location>
</feature>
<dbReference type="SUPFAM" id="SSF51197">
    <property type="entry name" value="Clavaminate synthase-like"/>
    <property type="match status" value="1"/>
</dbReference>
<proteinExistence type="predicted"/>
<dbReference type="AlphaFoldDB" id="A0A0D0DR83"/>
<dbReference type="PROSITE" id="PS51184">
    <property type="entry name" value="JMJC"/>
    <property type="match status" value="1"/>
</dbReference>
<sequence length="490" mass="55345">MPDAQPNPNSPHPDHSAHHERRRPLVTTLGWDIKAIIARSPNFHHMRRIHYSAPAARTGIVEYEKDGIPTILHGWNRHPRWPKSMFNVEWLQKNGDQKPTVRNVHDWTDSEVTIDEFVQKLRKSSLYASPDEQERLYGKDGVCPAAWTEWLTEGHTIPKELLFDGSNDFLKFLPDTAKVQTLMCYMGIGDTFTPFHKDLCASSGQNLMCYTENSGSSFWFMTRASVAPQVAAYFHQLGQELDLETHVATIEELAKAPFDVYIAEQQIGDLVLVPPRSCHQVINKGGITIKTSWSRMSLDGLQTALWNELPIYHRVCRQEIYKVKSNIFHAAQHFISVLETLPENSAQQDTVVCAEKLKQLVVLFDDVLASDYSTTRNSMPHVSQSGSLHKDDLHCDFCGADVFQSFFECGSCVRPPPSQSSSDILPLGDGLVLCPLCYVEGRTCRCGEAQPVQCRPFSDLLQIRDRAVRAIHLVDSDFTTPYGYLSEQPS</sequence>
<dbReference type="Gene3D" id="2.60.120.650">
    <property type="entry name" value="Cupin"/>
    <property type="match status" value="1"/>
</dbReference>
<gene>
    <name evidence="3" type="ORF">PAXRUDRAFT_154488</name>
</gene>
<dbReference type="STRING" id="930991.A0A0D0DR83"/>
<organism evidence="3 4">
    <name type="scientific">Paxillus rubicundulus Ve08.2h10</name>
    <dbReference type="NCBI Taxonomy" id="930991"/>
    <lineage>
        <taxon>Eukaryota</taxon>
        <taxon>Fungi</taxon>
        <taxon>Dikarya</taxon>
        <taxon>Basidiomycota</taxon>
        <taxon>Agaricomycotina</taxon>
        <taxon>Agaricomycetes</taxon>
        <taxon>Agaricomycetidae</taxon>
        <taxon>Boletales</taxon>
        <taxon>Paxilineae</taxon>
        <taxon>Paxillaceae</taxon>
        <taxon>Paxillus</taxon>
    </lineage>
</organism>
<accession>A0A0D0DR83</accession>
<evidence type="ECO:0000259" key="2">
    <source>
        <dbReference type="PROSITE" id="PS51184"/>
    </source>
</evidence>
<dbReference type="Proteomes" id="UP000054538">
    <property type="component" value="Unassembled WGS sequence"/>
</dbReference>
<dbReference type="OrthoDB" id="298344at2759"/>
<dbReference type="SMART" id="SM00558">
    <property type="entry name" value="JmjC"/>
    <property type="match status" value="1"/>
</dbReference>
<name>A0A0D0DR83_9AGAM</name>
<dbReference type="InParanoid" id="A0A0D0DR83"/>
<dbReference type="EMBL" id="KN825675">
    <property type="protein sequence ID" value="KIK82120.1"/>
    <property type="molecule type" value="Genomic_DNA"/>
</dbReference>
<evidence type="ECO:0000313" key="3">
    <source>
        <dbReference type="EMBL" id="KIK82120.1"/>
    </source>
</evidence>
<dbReference type="Pfam" id="PF02373">
    <property type="entry name" value="JmjC"/>
    <property type="match status" value="1"/>
</dbReference>
<keyword evidence="4" id="KW-1185">Reference proteome</keyword>
<reference evidence="3 4" key="1">
    <citation type="submission" date="2014-04" db="EMBL/GenBank/DDBJ databases">
        <authorList>
            <consortium name="DOE Joint Genome Institute"/>
            <person name="Kuo A."/>
            <person name="Kohler A."/>
            <person name="Jargeat P."/>
            <person name="Nagy L.G."/>
            <person name="Floudas D."/>
            <person name="Copeland A."/>
            <person name="Barry K.W."/>
            <person name="Cichocki N."/>
            <person name="Veneault-Fourrey C."/>
            <person name="LaButti K."/>
            <person name="Lindquist E.A."/>
            <person name="Lipzen A."/>
            <person name="Lundell T."/>
            <person name="Morin E."/>
            <person name="Murat C."/>
            <person name="Sun H."/>
            <person name="Tunlid A."/>
            <person name="Henrissat B."/>
            <person name="Grigoriev I.V."/>
            <person name="Hibbett D.S."/>
            <person name="Martin F."/>
            <person name="Nordberg H.P."/>
            <person name="Cantor M.N."/>
            <person name="Hua S.X."/>
        </authorList>
    </citation>
    <scope>NUCLEOTIDE SEQUENCE [LARGE SCALE GENOMIC DNA]</scope>
    <source>
        <strain evidence="3 4">Ve08.2h10</strain>
    </source>
</reference>
<dbReference type="InterPro" id="IPR003347">
    <property type="entry name" value="JmjC_dom"/>
</dbReference>